<feature type="repeat" description="WD" evidence="3">
    <location>
        <begin position="713"/>
        <end position="747"/>
    </location>
</feature>
<dbReference type="Gene3D" id="3.40.50.300">
    <property type="entry name" value="P-loop containing nucleotide triphosphate hydrolases"/>
    <property type="match status" value="1"/>
</dbReference>
<feature type="repeat" description="WD" evidence="3">
    <location>
        <begin position="1128"/>
        <end position="1169"/>
    </location>
</feature>
<dbReference type="AlphaFoldDB" id="A0A841BHW8"/>
<dbReference type="InterPro" id="IPR049052">
    <property type="entry name" value="nSTAND1"/>
</dbReference>
<dbReference type="InterPro" id="IPR020472">
    <property type="entry name" value="WD40_PAC1"/>
</dbReference>
<dbReference type="InterPro" id="IPR027417">
    <property type="entry name" value="P-loop_NTPase"/>
</dbReference>
<gene>
    <name evidence="6" type="ORF">F4553_001253</name>
</gene>
<evidence type="ECO:0000256" key="3">
    <source>
        <dbReference type="PROSITE-ProRule" id="PRU00221"/>
    </source>
</evidence>
<feature type="repeat" description="WD" evidence="3">
    <location>
        <begin position="967"/>
        <end position="1001"/>
    </location>
</feature>
<keyword evidence="1 3" id="KW-0853">WD repeat</keyword>
<feature type="region of interest" description="Disordered" evidence="4">
    <location>
        <begin position="1241"/>
        <end position="1260"/>
    </location>
</feature>
<reference evidence="6 7" key="1">
    <citation type="submission" date="2020-08" db="EMBL/GenBank/DDBJ databases">
        <title>Sequencing the genomes of 1000 actinobacteria strains.</title>
        <authorList>
            <person name="Klenk H.-P."/>
        </authorList>
    </citation>
    <scope>NUCLEOTIDE SEQUENCE [LARGE SCALE GENOMIC DNA]</scope>
    <source>
        <strain evidence="6 7">DSM 45362</strain>
    </source>
</reference>
<feature type="repeat" description="WD" evidence="3">
    <location>
        <begin position="1044"/>
        <end position="1085"/>
    </location>
</feature>
<feature type="repeat" description="WD" evidence="3">
    <location>
        <begin position="790"/>
        <end position="831"/>
    </location>
</feature>
<evidence type="ECO:0000313" key="6">
    <source>
        <dbReference type="EMBL" id="MBB5867874.1"/>
    </source>
</evidence>
<evidence type="ECO:0000256" key="2">
    <source>
        <dbReference type="ARBA" id="ARBA00022737"/>
    </source>
</evidence>
<evidence type="ECO:0000313" key="7">
    <source>
        <dbReference type="Proteomes" id="UP000587527"/>
    </source>
</evidence>
<dbReference type="SUPFAM" id="SSF50978">
    <property type="entry name" value="WD40 repeat-like"/>
    <property type="match status" value="1"/>
</dbReference>
<evidence type="ECO:0000259" key="5">
    <source>
        <dbReference type="SMART" id="SM00530"/>
    </source>
</evidence>
<dbReference type="PROSITE" id="PS00678">
    <property type="entry name" value="WD_REPEATS_1"/>
    <property type="match status" value="2"/>
</dbReference>
<feature type="repeat" description="WD" evidence="3">
    <location>
        <begin position="665"/>
        <end position="706"/>
    </location>
</feature>
<dbReference type="Proteomes" id="UP000587527">
    <property type="component" value="Unassembled WGS sequence"/>
</dbReference>
<feature type="repeat" description="WD" evidence="3">
    <location>
        <begin position="1086"/>
        <end position="1127"/>
    </location>
</feature>
<accession>A0A841BHW8</accession>
<keyword evidence="7" id="KW-1185">Reference proteome</keyword>
<dbReference type="InterPro" id="IPR015943">
    <property type="entry name" value="WD40/YVTN_repeat-like_dom_sf"/>
</dbReference>
<keyword evidence="2" id="KW-0677">Repeat</keyword>
<sequence>MPRPERPVDPVDGPVQRFAVALRELRRSAGNPTYRVLAKRAHYSATTLAQAAAGDQLPTLAVASAYARACGGDEAQWTARWRAAAAELDAASEAAGAPDPGADRPPYPGLAAYGPDDADLFCGRDRLVAELVDRLARQRFVAVVGASGSGKSSLMRAGLVPAVHADGDRWSTVLITPGAYPVRECAAQLAARSGGDPAALAAELDADPRNLGPALSRLLAAGGPDAQCLLVVDQFEEVFSLCQDPAERQAFIRMLLAAAHDRDGRARVVIGVRADFYAHCARLPELVAALQDAQLIVGPMTPEELSVAITAPAARSGLMVEKALVATIIAEAASRPAALPFVSHALWETWRRRRGTGLFLTAYQAVGGLDGAVAQSAERCYGELDEAHRRAARRILLRLTALGDGTEDTRRRVSRAELGDDAVTATVLESLAAARLVTIGAHTVEIAHEALIRGWPTLRDWLAADRESLRAHRRVTGAAAEWAARGHDEALLYRGSLLQEWADRDTGELNDTERGFLAASGARDRRERARRRRRLRATIGGLVAGLVTVSLLAVVAVVKTVEASGQRDLAVAGSLAAQSRAVLSAQPDLANLLALAGLGHAVTAQTAASAQATMSAPMHVARPLIGHSGAVTAVAFSPDGHSVATGSADGTVRLWNPATPGRSAAVTHGGGVNAVAFNGTGGILATGGVDGSVRLWDTATHQPLGRLTGDAAVNAVAFSPDGATLATANDDGTTGLWDTAARRRLATLGGHVGPVYAVAFSPDGRSLATGGDDNKVRLTDPVTHRTTAVLPDHPSEVFAVAFGPGGTTLATGSADGAARIWDTATRKVVATLPGHTRLVRAVAFVGDGSTLVTGSWDGTARLWSTTTHQSVATLTGHTDQVLAVAASPDGRSIVTGSMDGTARLWGTTVSRPVATLQGHTGHIDAVAFSPDGRTVATGGRDGTARLWDAADGSLTGVLDADVTDDFVLAVAFSPNGRLLATGHRDGGIRLWDTGTRRRIGSLTGHADDIASLAFSPNGQMLASASIDHTARLWSMATRSTIVLLRGHTDWVDAVAFSPDGTTVATASVDGTARLWDARTGEPVATLTRNVGRLTSLAFSPDGKLLAVAPADGSAQLWDVAHRREVATLSGHTLEVTSVAFSPGGRSIATGSRDGSTRIWNVSSRELVLQLIDHVGWITAVAFSPDGRTIATTSWDRTGRLTPAPDTWPRELCRRAGRNLTSSEWSVYVGPEPYRRLCPEFPSGQGADPSAPVLTFPNLGG</sequence>
<protein>
    <submittedName>
        <fullName evidence="6">WD40 repeat protein/transcriptional regulator with XRE-family HTH domain</fullName>
    </submittedName>
</protein>
<feature type="repeat" description="WD" evidence="3">
    <location>
        <begin position="874"/>
        <end position="915"/>
    </location>
</feature>
<proteinExistence type="predicted"/>
<evidence type="ECO:0000256" key="4">
    <source>
        <dbReference type="SAM" id="MobiDB-lite"/>
    </source>
</evidence>
<dbReference type="PANTHER" id="PTHR22847">
    <property type="entry name" value="WD40 REPEAT PROTEIN"/>
    <property type="match status" value="1"/>
</dbReference>
<evidence type="ECO:0000256" key="1">
    <source>
        <dbReference type="ARBA" id="ARBA00022574"/>
    </source>
</evidence>
<dbReference type="PANTHER" id="PTHR22847:SF637">
    <property type="entry name" value="WD REPEAT DOMAIN 5B"/>
    <property type="match status" value="1"/>
</dbReference>
<feature type="repeat" description="WD" evidence="3">
    <location>
        <begin position="748"/>
        <end position="789"/>
    </location>
</feature>
<feature type="repeat" description="WD" evidence="3">
    <location>
        <begin position="916"/>
        <end position="957"/>
    </location>
</feature>
<dbReference type="SMART" id="SM00530">
    <property type="entry name" value="HTH_XRE"/>
    <property type="match status" value="1"/>
</dbReference>
<dbReference type="Gene3D" id="2.130.10.10">
    <property type="entry name" value="YVTN repeat-like/Quinoprotein amine dehydrogenase"/>
    <property type="match status" value="6"/>
</dbReference>
<organism evidence="6 7">
    <name type="scientific">Allocatelliglobosispora scoriae</name>
    <dbReference type="NCBI Taxonomy" id="643052"/>
    <lineage>
        <taxon>Bacteria</taxon>
        <taxon>Bacillati</taxon>
        <taxon>Actinomycetota</taxon>
        <taxon>Actinomycetes</taxon>
        <taxon>Micromonosporales</taxon>
        <taxon>Micromonosporaceae</taxon>
        <taxon>Allocatelliglobosispora</taxon>
    </lineage>
</organism>
<dbReference type="SMART" id="SM00320">
    <property type="entry name" value="WD40"/>
    <property type="match status" value="14"/>
</dbReference>
<feature type="repeat" description="WD" evidence="3">
    <location>
        <begin position="1002"/>
        <end position="1043"/>
    </location>
</feature>
<name>A0A841BHW8_9ACTN</name>
<dbReference type="PROSITE" id="PS50294">
    <property type="entry name" value="WD_REPEATS_REGION"/>
    <property type="match status" value="13"/>
</dbReference>
<dbReference type="SUPFAM" id="SSF50998">
    <property type="entry name" value="Quinoprotein alcohol dehydrogenase-like"/>
    <property type="match status" value="1"/>
</dbReference>
<feature type="repeat" description="WD" evidence="3">
    <location>
        <begin position="624"/>
        <end position="656"/>
    </location>
</feature>
<dbReference type="InterPro" id="IPR001680">
    <property type="entry name" value="WD40_rpt"/>
</dbReference>
<feature type="repeat" description="WD" evidence="3">
    <location>
        <begin position="832"/>
        <end position="873"/>
    </location>
</feature>
<comment type="caution">
    <text evidence="6">The sequence shown here is derived from an EMBL/GenBank/DDBJ whole genome shotgun (WGS) entry which is preliminary data.</text>
</comment>
<dbReference type="PROSITE" id="PS50082">
    <property type="entry name" value="WD_REPEATS_2"/>
    <property type="match status" value="13"/>
</dbReference>
<dbReference type="Pfam" id="PF20703">
    <property type="entry name" value="nSTAND1"/>
    <property type="match status" value="1"/>
</dbReference>
<dbReference type="CDD" id="cd00200">
    <property type="entry name" value="WD40"/>
    <property type="match status" value="2"/>
</dbReference>
<dbReference type="Pfam" id="PF00400">
    <property type="entry name" value="WD40"/>
    <property type="match status" value="14"/>
</dbReference>
<dbReference type="InterPro" id="IPR001387">
    <property type="entry name" value="Cro/C1-type_HTH"/>
</dbReference>
<dbReference type="PRINTS" id="PR00320">
    <property type="entry name" value="GPROTEINBRPT"/>
</dbReference>
<dbReference type="InterPro" id="IPR011047">
    <property type="entry name" value="Quinoprotein_ADH-like_sf"/>
</dbReference>
<dbReference type="InterPro" id="IPR019775">
    <property type="entry name" value="WD40_repeat_CS"/>
</dbReference>
<dbReference type="EMBL" id="JACHMN010000002">
    <property type="protein sequence ID" value="MBB5867874.1"/>
    <property type="molecule type" value="Genomic_DNA"/>
</dbReference>
<dbReference type="InterPro" id="IPR036322">
    <property type="entry name" value="WD40_repeat_dom_sf"/>
</dbReference>
<dbReference type="SUPFAM" id="SSF52540">
    <property type="entry name" value="P-loop containing nucleoside triphosphate hydrolases"/>
    <property type="match status" value="1"/>
</dbReference>
<feature type="domain" description="HTH cro/C1-type" evidence="5">
    <location>
        <begin position="21"/>
        <end position="77"/>
    </location>
</feature>